<dbReference type="EMBL" id="JAHDYS010000007">
    <property type="protein sequence ID" value="MBT1071950.1"/>
    <property type="molecule type" value="Genomic_DNA"/>
</dbReference>
<dbReference type="PANTHER" id="PTHR34982">
    <property type="entry name" value="YOP PROTEINS TRANSLOCATION PROTEIN L"/>
    <property type="match status" value="1"/>
</dbReference>
<keyword evidence="4" id="KW-0813">Transport</keyword>
<organism evidence="9 10">
    <name type="scientific">Pelotalea chapellei</name>
    <dbReference type="NCBI Taxonomy" id="44671"/>
    <lineage>
        <taxon>Bacteria</taxon>
        <taxon>Pseudomonadati</taxon>
        <taxon>Thermodesulfobacteriota</taxon>
        <taxon>Desulfuromonadia</taxon>
        <taxon>Geobacterales</taxon>
        <taxon>Geobacteraceae</taxon>
        <taxon>Pelotalea</taxon>
    </lineage>
</organism>
<dbReference type="Pfam" id="PF02108">
    <property type="entry name" value="FliH"/>
    <property type="match status" value="1"/>
</dbReference>
<sequence length="247" mass="27970">MSRIIKSPHMDESSVSEFLFKPISHVAPQGGSGQLETSFIPMTLFDGSELRHQEAVPQIEESELLETPRLSLTEEEMNQQLNESFEKGLVEGKNLAERGLLNVFRSLRIAAEEVRSLRLKVMRESEDELLRLVMLVARKVILREVVQDRSILSNVVEAGISAIPERDEITIRLNPDDYILVTTGHEQHLRKDLLSDRMQLKSDPTIQPGFCLIDSEMGTLDASIDAQLDEIYRRLLEERASSLSTDS</sequence>
<accession>A0ABS5U8F8</accession>
<dbReference type="InterPro" id="IPR018035">
    <property type="entry name" value="Flagellar_FliH/T3SS_HrpE"/>
</dbReference>
<evidence type="ECO:0000256" key="2">
    <source>
        <dbReference type="ARBA" id="ARBA00006602"/>
    </source>
</evidence>
<evidence type="ECO:0000313" key="10">
    <source>
        <dbReference type="Proteomes" id="UP000784128"/>
    </source>
</evidence>
<dbReference type="InterPro" id="IPR051472">
    <property type="entry name" value="T3SS_Stator/FliH"/>
</dbReference>
<evidence type="ECO:0000256" key="1">
    <source>
        <dbReference type="ARBA" id="ARBA00003041"/>
    </source>
</evidence>
<evidence type="ECO:0000259" key="8">
    <source>
        <dbReference type="Pfam" id="PF02108"/>
    </source>
</evidence>
<keyword evidence="10" id="KW-1185">Reference proteome</keyword>
<proteinExistence type="inferred from homology"/>
<gene>
    <name evidence="9" type="ORF">KJB30_09155</name>
</gene>
<dbReference type="RefSeq" id="WP_214298305.1">
    <property type="nucleotide sequence ID" value="NZ_JAHDYS010000007.1"/>
</dbReference>
<evidence type="ECO:0000256" key="3">
    <source>
        <dbReference type="ARBA" id="ARBA00016507"/>
    </source>
</evidence>
<comment type="function">
    <text evidence="1">Needed for flagellar regrowth and assembly.</text>
</comment>
<reference evidence="9 10" key="1">
    <citation type="submission" date="2021-05" db="EMBL/GenBank/DDBJ databases">
        <title>The draft genome of Geobacter chapellei DSM 13688.</title>
        <authorList>
            <person name="Xu Z."/>
            <person name="Masuda Y."/>
            <person name="Itoh H."/>
            <person name="Senoo K."/>
        </authorList>
    </citation>
    <scope>NUCLEOTIDE SEQUENCE [LARGE SCALE GENOMIC DNA]</scope>
    <source>
        <strain evidence="9 10">DSM 13688</strain>
    </source>
</reference>
<keyword evidence="6" id="KW-0653">Protein transport</keyword>
<evidence type="ECO:0000313" key="9">
    <source>
        <dbReference type="EMBL" id="MBT1071950.1"/>
    </source>
</evidence>
<name>A0ABS5U8F8_9BACT</name>
<protein>
    <recommendedName>
        <fullName evidence="3">Flagellar assembly protein FliH</fullName>
    </recommendedName>
</protein>
<keyword evidence="7" id="KW-1006">Bacterial flagellum protein export</keyword>
<dbReference type="Proteomes" id="UP000784128">
    <property type="component" value="Unassembled WGS sequence"/>
</dbReference>
<feature type="domain" description="Flagellar assembly protein FliH/Type III secretion system HrpE" evidence="8">
    <location>
        <begin position="106"/>
        <end position="230"/>
    </location>
</feature>
<dbReference type="PANTHER" id="PTHR34982:SF1">
    <property type="entry name" value="FLAGELLAR ASSEMBLY PROTEIN FLIH"/>
    <property type="match status" value="1"/>
</dbReference>
<comment type="similarity">
    <text evidence="2">Belongs to the FliH family.</text>
</comment>
<evidence type="ECO:0000256" key="7">
    <source>
        <dbReference type="ARBA" id="ARBA00023225"/>
    </source>
</evidence>
<evidence type="ECO:0000256" key="6">
    <source>
        <dbReference type="ARBA" id="ARBA00022927"/>
    </source>
</evidence>
<comment type="caution">
    <text evidence="9">The sequence shown here is derived from an EMBL/GenBank/DDBJ whole genome shotgun (WGS) entry which is preliminary data.</text>
</comment>
<evidence type="ECO:0000256" key="4">
    <source>
        <dbReference type="ARBA" id="ARBA00022448"/>
    </source>
</evidence>
<evidence type="ECO:0000256" key="5">
    <source>
        <dbReference type="ARBA" id="ARBA00022795"/>
    </source>
</evidence>
<keyword evidence="5" id="KW-1005">Bacterial flagellum biogenesis</keyword>